<name>A0ABU2B9Z5_9CORY</name>
<evidence type="ECO:0000313" key="2">
    <source>
        <dbReference type="Proteomes" id="UP001183619"/>
    </source>
</evidence>
<evidence type="ECO:0000313" key="1">
    <source>
        <dbReference type="EMBL" id="MDR7354568.1"/>
    </source>
</evidence>
<protein>
    <submittedName>
        <fullName evidence="1">Acetyl/propionyl-CoA carboxylase alpha subunit</fullName>
    </submittedName>
</protein>
<comment type="caution">
    <text evidence="1">The sequence shown here is derived from an EMBL/GenBank/DDBJ whole genome shotgun (WGS) entry which is preliminary data.</text>
</comment>
<reference evidence="1 2" key="1">
    <citation type="submission" date="2023-07" db="EMBL/GenBank/DDBJ databases">
        <title>Sequencing the genomes of 1000 actinobacteria strains.</title>
        <authorList>
            <person name="Klenk H.-P."/>
        </authorList>
    </citation>
    <scope>NUCLEOTIDE SEQUENCE [LARGE SCALE GENOMIC DNA]</scope>
    <source>
        <strain evidence="1 2">DSM 44508</strain>
    </source>
</reference>
<proteinExistence type="predicted"/>
<gene>
    <name evidence="1" type="ORF">J2S37_001106</name>
</gene>
<keyword evidence="2" id="KW-1185">Reference proteome</keyword>
<sequence length="129" mass="13783">MKLPSRRAVSRFAKVSAARERLRFSARVKTAGIIMQVVLALRNVPAIRMMGLGQMVRTSRVAMSMAAAMVIRAFGVCLSKTGASTGATKIWATAAAISVPVMVKALCPSSAKWMAIATAVMELQSELKK</sequence>
<accession>A0ABU2B9Z5</accession>
<organism evidence="1 2">
    <name type="scientific">Corynebacterium felinum</name>
    <dbReference type="NCBI Taxonomy" id="131318"/>
    <lineage>
        <taxon>Bacteria</taxon>
        <taxon>Bacillati</taxon>
        <taxon>Actinomycetota</taxon>
        <taxon>Actinomycetes</taxon>
        <taxon>Mycobacteriales</taxon>
        <taxon>Corynebacteriaceae</taxon>
        <taxon>Corynebacterium</taxon>
    </lineage>
</organism>
<dbReference type="EMBL" id="JAVDYF010000001">
    <property type="protein sequence ID" value="MDR7354568.1"/>
    <property type="molecule type" value="Genomic_DNA"/>
</dbReference>
<dbReference type="Proteomes" id="UP001183619">
    <property type="component" value="Unassembled WGS sequence"/>
</dbReference>